<dbReference type="InterPro" id="IPR011990">
    <property type="entry name" value="TPR-like_helical_dom_sf"/>
</dbReference>
<dbReference type="InterPro" id="IPR007627">
    <property type="entry name" value="RNA_pol_sigma70_r2"/>
</dbReference>
<evidence type="ECO:0000313" key="11">
    <source>
        <dbReference type="Proteomes" id="UP001147653"/>
    </source>
</evidence>
<keyword evidence="3" id="KW-0802">TPR repeat</keyword>
<dbReference type="Gene3D" id="1.25.40.10">
    <property type="entry name" value="Tetratricopeptide repeat domain"/>
    <property type="match status" value="1"/>
</dbReference>
<keyword evidence="4" id="KW-0805">Transcription regulation</keyword>
<evidence type="ECO:0000259" key="9">
    <source>
        <dbReference type="Pfam" id="PF20239"/>
    </source>
</evidence>
<dbReference type="AlphaFoldDB" id="A0A9X3SC16"/>
<dbReference type="InterPro" id="IPR013324">
    <property type="entry name" value="RNA_pol_sigma_r3/r4-like"/>
</dbReference>
<sequence>MASLVGFLGDFDRAEEAAQEAFAIAAERWPRDGVPTNPAAWLTTTAKRRAIDRIRREQAHPMIDPPSPTETSDFPDERLELIFTCCHPALPTEAQVALTLRALGGLTTEEIARAFLVAPETMKRRLTRAKTKIRDAGIPFAVPPDHLLTERLHAVLAVLYLIFNEGYSGRGDLADQAISLASVLAALMPDEGEVHGLLALILIHDARRAARFDDGELVLLADQDRTKWDHDQLERGRKVLRRGRGPYAIQAEIASLQCEAPIDWPRVADLYARLPHSPVVELNRAVAIAEAGDVPAALAIVDALELEHYRYLHSTRAELLRRLDRPTEAAAAYRRALALDPPDAERRLLADRLDGLDDRSAADRP</sequence>
<dbReference type="InterPro" id="IPR036388">
    <property type="entry name" value="WH-like_DNA-bd_sf"/>
</dbReference>
<reference evidence="10" key="1">
    <citation type="submission" date="2022-10" db="EMBL/GenBank/DDBJ databases">
        <title>The WGS of Solirubrobacter phytolaccae KCTC 29190.</title>
        <authorList>
            <person name="Jiang Z."/>
        </authorList>
    </citation>
    <scope>NUCLEOTIDE SEQUENCE</scope>
    <source>
        <strain evidence="10">KCTC 29190</strain>
    </source>
</reference>
<dbReference type="Gene3D" id="1.10.10.10">
    <property type="entry name" value="Winged helix-like DNA-binding domain superfamily/Winged helix DNA-binding domain"/>
    <property type="match status" value="1"/>
</dbReference>
<evidence type="ECO:0000256" key="4">
    <source>
        <dbReference type="ARBA" id="ARBA00023015"/>
    </source>
</evidence>
<evidence type="ECO:0000256" key="2">
    <source>
        <dbReference type="ARBA" id="ARBA00022737"/>
    </source>
</evidence>
<feature type="domain" description="RNA polymerase sigma-70 region 2" evidence="7">
    <location>
        <begin position="6"/>
        <end position="58"/>
    </location>
</feature>
<dbReference type="GO" id="GO:0006352">
    <property type="term" value="P:DNA-templated transcription initiation"/>
    <property type="evidence" value="ECO:0007669"/>
    <property type="project" value="InterPro"/>
</dbReference>
<gene>
    <name evidence="10" type="ORF">OJ997_17050</name>
</gene>
<organism evidence="10 11">
    <name type="scientific">Solirubrobacter phytolaccae</name>
    <dbReference type="NCBI Taxonomy" id="1404360"/>
    <lineage>
        <taxon>Bacteria</taxon>
        <taxon>Bacillati</taxon>
        <taxon>Actinomycetota</taxon>
        <taxon>Thermoleophilia</taxon>
        <taxon>Solirubrobacterales</taxon>
        <taxon>Solirubrobacteraceae</taxon>
        <taxon>Solirubrobacter</taxon>
    </lineage>
</organism>
<name>A0A9X3SC16_9ACTN</name>
<evidence type="ECO:0000313" key="10">
    <source>
        <dbReference type="EMBL" id="MDA0182015.1"/>
    </source>
</evidence>
<dbReference type="InterPro" id="IPR013105">
    <property type="entry name" value="TPR_2"/>
</dbReference>
<dbReference type="InterPro" id="IPR046531">
    <property type="entry name" value="DUF6596"/>
</dbReference>
<dbReference type="Pfam" id="PF04542">
    <property type="entry name" value="Sigma70_r2"/>
    <property type="match status" value="1"/>
</dbReference>
<dbReference type="Gene3D" id="1.10.1740.10">
    <property type="match status" value="1"/>
</dbReference>
<comment type="similarity">
    <text evidence="1">Belongs to the sigma-70 factor family. ECF subfamily.</text>
</comment>
<evidence type="ECO:0000256" key="3">
    <source>
        <dbReference type="ARBA" id="ARBA00022803"/>
    </source>
</evidence>
<dbReference type="InterPro" id="IPR013249">
    <property type="entry name" value="RNA_pol_sigma70_r4_t2"/>
</dbReference>
<dbReference type="Pfam" id="PF20239">
    <property type="entry name" value="DUF6596"/>
    <property type="match status" value="1"/>
</dbReference>
<dbReference type="InterPro" id="IPR014284">
    <property type="entry name" value="RNA_pol_sigma-70_dom"/>
</dbReference>
<dbReference type="SUPFAM" id="SSF88659">
    <property type="entry name" value="Sigma3 and sigma4 domains of RNA polymerase sigma factors"/>
    <property type="match status" value="1"/>
</dbReference>
<dbReference type="GO" id="GO:0016987">
    <property type="term" value="F:sigma factor activity"/>
    <property type="evidence" value="ECO:0007669"/>
    <property type="project" value="UniProtKB-KW"/>
</dbReference>
<comment type="caution">
    <text evidence="10">The sequence shown here is derived from an EMBL/GenBank/DDBJ whole genome shotgun (WGS) entry which is preliminary data.</text>
</comment>
<protein>
    <submittedName>
        <fullName evidence="10">Sigma-70 family RNA polymerase sigma factor</fullName>
    </submittedName>
</protein>
<evidence type="ECO:0000259" key="7">
    <source>
        <dbReference type="Pfam" id="PF04542"/>
    </source>
</evidence>
<dbReference type="InterPro" id="IPR013325">
    <property type="entry name" value="RNA_pol_sigma_r2"/>
</dbReference>
<evidence type="ECO:0000256" key="5">
    <source>
        <dbReference type="ARBA" id="ARBA00023082"/>
    </source>
</evidence>
<feature type="domain" description="DUF6596" evidence="9">
    <location>
        <begin position="151"/>
        <end position="242"/>
    </location>
</feature>
<dbReference type="Pfam" id="PF07719">
    <property type="entry name" value="TPR_2"/>
    <property type="match status" value="1"/>
</dbReference>
<dbReference type="Proteomes" id="UP001147653">
    <property type="component" value="Unassembled WGS sequence"/>
</dbReference>
<dbReference type="GO" id="GO:0003677">
    <property type="term" value="F:DNA binding"/>
    <property type="evidence" value="ECO:0007669"/>
    <property type="project" value="InterPro"/>
</dbReference>
<keyword evidence="6" id="KW-0804">Transcription</keyword>
<dbReference type="PANTHER" id="PTHR47756:SF2">
    <property type="entry name" value="BLL6612 PROTEIN"/>
    <property type="match status" value="1"/>
</dbReference>
<feature type="domain" description="RNA polymerase sigma factor 70 region 4 type 2" evidence="8">
    <location>
        <begin position="83"/>
        <end position="133"/>
    </location>
</feature>
<evidence type="ECO:0000256" key="6">
    <source>
        <dbReference type="ARBA" id="ARBA00023163"/>
    </source>
</evidence>
<dbReference type="NCBIfam" id="TIGR02937">
    <property type="entry name" value="sigma70-ECF"/>
    <property type="match status" value="1"/>
</dbReference>
<evidence type="ECO:0000259" key="8">
    <source>
        <dbReference type="Pfam" id="PF08281"/>
    </source>
</evidence>
<dbReference type="SUPFAM" id="SSF88946">
    <property type="entry name" value="Sigma2 domain of RNA polymerase sigma factors"/>
    <property type="match status" value="1"/>
</dbReference>
<evidence type="ECO:0000256" key="1">
    <source>
        <dbReference type="ARBA" id="ARBA00010641"/>
    </source>
</evidence>
<proteinExistence type="inferred from homology"/>
<dbReference type="Pfam" id="PF08281">
    <property type="entry name" value="Sigma70_r4_2"/>
    <property type="match status" value="1"/>
</dbReference>
<keyword evidence="5" id="KW-0731">Sigma factor</keyword>
<dbReference type="PANTHER" id="PTHR47756">
    <property type="entry name" value="BLL6612 PROTEIN-RELATED"/>
    <property type="match status" value="1"/>
</dbReference>
<accession>A0A9X3SC16</accession>
<keyword evidence="11" id="KW-1185">Reference proteome</keyword>
<dbReference type="EMBL" id="JAPDDP010000029">
    <property type="protein sequence ID" value="MDA0182015.1"/>
    <property type="molecule type" value="Genomic_DNA"/>
</dbReference>
<keyword evidence="2" id="KW-0677">Repeat</keyword>
<dbReference type="SUPFAM" id="SSF48452">
    <property type="entry name" value="TPR-like"/>
    <property type="match status" value="1"/>
</dbReference>